<reference evidence="2" key="1">
    <citation type="submission" date="2025-02" db="EMBL/GenBank/DDBJ databases">
        <authorList>
            <consortium name="NCBI Genome Project"/>
        </authorList>
    </citation>
    <scope>NUCLEOTIDE SEQUENCE</scope>
</reference>
<gene>
    <name evidence="2" type="ORF">An06g01410</name>
</gene>
<dbReference type="KEGG" id="ang:An06g01410"/>
<keyword evidence="1" id="KW-0472">Membrane</keyword>
<sequence length="156" mass="17513">MCRHCSQSDAIIRPDIWLPGAPPMYTVPCAAVASLGLTNFRGFGRFRSGWTRIYPVWTRLLLFTRQSSRIHAASSCVADTNIIIIIIIINIMLALPAVVERAKIPAAIPFDPVDYAQRRVHEYSLKVDMFLPGKLYFYCTDVFVKGQMVTGEITCS</sequence>
<organism evidence="2">
    <name type="scientific">Aspergillus niger</name>
    <dbReference type="NCBI Taxonomy" id="5061"/>
    <lineage>
        <taxon>Eukaryota</taxon>
        <taxon>Fungi</taxon>
        <taxon>Dikarya</taxon>
        <taxon>Ascomycota</taxon>
        <taxon>Pezizomycotina</taxon>
        <taxon>Eurotiomycetes</taxon>
        <taxon>Eurotiomycetidae</taxon>
        <taxon>Eurotiales</taxon>
        <taxon>Aspergillaceae</taxon>
        <taxon>Aspergillus</taxon>
        <taxon>Aspergillus subgen. Circumdati</taxon>
    </lineage>
</organism>
<keyword evidence="1" id="KW-0812">Transmembrane</keyword>
<dbReference type="AlphaFoldDB" id="A0AAJ8BXN9"/>
<reference evidence="2" key="2">
    <citation type="submission" date="2025-08" db="UniProtKB">
        <authorList>
            <consortium name="RefSeq"/>
        </authorList>
    </citation>
    <scope>IDENTIFICATION</scope>
</reference>
<keyword evidence="1" id="KW-1133">Transmembrane helix</keyword>
<name>A0AAJ8BXN9_ASPNG</name>
<accession>A0AAJ8BXN9</accession>
<evidence type="ECO:0000256" key="1">
    <source>
        <dbReference type="SAM" id="Phobius"/>
    </source>
</evidence>
<dbReference type="VEuPathDB" id="FungiDB:An06g01410"/>
<dbReference type="RefSeq" id="XP_059605282.1">
    <property type="nucleotide sequence ID" value="XM_059748067.1"/>
</dbReference>
<dbReference type="GeneID" id="84591196"/>
<proteinExistence type="predicted"/>
<evidence type="ECO:0000313" key="2">
    <source>
        <dbReference type="RefSeq" id="XP_059605282.1"/>
    </source>
</evidence>
<protein>
    <submittedName>
        <fullName evidence="2">Uncharacterized protein</fullName>
    </submittedName>
</protein>
<feature type="transmembrane region" description="Helical" evidence="1">
    <location>
        <begin position="82"/>
        <end position="99"/>
    </location>
</feature>